<dbReference type="PROSITE" id="PS50966">
    <property type="entry name" value="ZF_SWIM"/>
    <property type="match status" value="1"/>
</dbReference>
<keyword evidence="3" id="KW-0862">Zinc</keyword>
<proteinExistence type="predicted"/>
<evidence type="ECO:0000256" key="3">
    <source>
        <dbReference type="ARBA" id="ARBA00022833"/>
    </source>
</evidence>
<reference evidence="7" key="2">
    <citation type="submission" date="2025-08" db="UniProtKB">
        <authorList>
            <consortium name="RefSeq"/>
        </authorList>
    </citation>
    <scope>IDENTIFICATION</scope>
    <source>
        <tissue evidence="7">Leaves</tissue>
    </source>
</reference>
<dbReference type="GeneID" id="113724579"/>
<dbReference type="GO" id="GO:0008270">
    <property type="term" value="F:zinc ion binding"/>
    <property type="evidence" value="ECO:0007669"/>
    <property type="project" value="UniProtKB-KW"/>
</dbReference>
<evidence type="ECO:0000313" key="6">
    <source>
        <dbReference type="Proteomes" id="UP001652660"/>
    </source>
</evidence>
<evidence type="ECO:0000256" key="1">
    <source>
        <dbReference type="ARBA" id="ARBA00022723"/>
    </source>
</evidence>
<sequence>MTSRLANKLFLDKVRKTPSMNVHELLTKVTEELKLDFSLKKGYRTLQKVRAAIEGSHEKQYELLEDFCGELRKANPGSTVFVETEVDDEGISRFKRLYMCLEPLKRGYLAGCRCWIGMDGCFLKGPYGGQLLTTVGMDADNKMYPLAIAVDLRISNSKNWCIMTDKQKGLVQAVRDKLPEAEHRCCAQHLYSNFKLNHRGLALKDRLWRCARASYMNQFIREMELLRQQSELAHQWLADKDPKTWSRSHFRAGMDCDILVNNMSPLSENFEILEKAKRDQSTCIASYAGTNRYRVSCPFGEQFVVDMAGKTCNCRKWQLRGIPCGHAAACINRRHEQPE</sequence>
<protein>
    <recommendedName>
        <fullName evidence="5">SWIM-type domain-containing protein</fullName>
    </recommendedName>
</protein>
<dbReference type="Proteomes" id="UP001652660">
    <property type="component" value="Chromosome 2c"/>
</dbReference>
<keyword evidence="2 4" id="KW-0863">Zinc-finger</keyword>
<reference evidence="6" key="1">
    <citation type="journal article" date="2025" name="Foods">
        <title>Unveiling the Microbial Signatures of Arabica Coffee Cherries: Insights into Ripeness Specific Diversity, Functional Traits, and Implications for Quality and Safety.</title>
        <authorList>
            <consortium name="RefSeq"/>
            <person name="Tenea G.N."/>
            <person name="Cifuentes V."/>
            <person name="Reyes P."/>
            <person name="Cevallos-Vallejos M."/>
        </authorList>
    </citation>
    <scope>NUCLEOTIDE SEQUENCE [LARGE SCALE GENOMIC DNA]</scope>
</reference>
<name>A0A6P6VMW0_COFAR</name>
<dbReference type="InterPro" id="IPR006564">
    <property type="entry name" value="Znf_PMZ"/>
</dbReference>
<dbReference type="OrthoDB" id="1303499at2759"/>
<dbReference type="SMART" id="SM00575">
    <property type="entry name" value="ZnF_PMZ"/>
    <property type="match status" value="1"/>
</dbReference>
<dbReference type="Pfam" id="PF04434">
    <property type="entry name" value="SWIM"/>
    <property type="match status" value="1"/>
</dbReference>
<organism evidence="6 7">
    <name type="scientific">Coffea arabica</name>
    <name type="common">Arabian coffee</name>
    <dbReference type="NCBI Taxonomy" id="13443"/>
    <lineage>
        <taxon>Eukaryota</taxon>
        <taxon>Viridiplantae</taxon>
        <taxon>Streptophyta</taxon>
        <taxon>Embryophyta</taxon>
        <taxon>Tracheophyta</taxon>
        <taxon>Spermatophyta</taxon>
        <taxon>Magnoliopsida</taxon>
        <taxon>eudicotyledons</taxon>
        <taxon>Gunneridae</taxon>
        <taxon>Pentapetalae</taxon>
        <taxon>asterids</taxon>
        <taxon>lamiids</taxon>
        <taxon>Gentianales</taxon>
        <taxon>Rubiaceae</taxon>
        <taxon>Ixoroideae</taxon>
        <taxon>Gardenieae complex</taxon>
        <taxon>Bertiereae - Coffeeae clade</taxon>
        <taxon>Coffeeae</taxon>
        <taxon>Coffea</taxon>
    </lineage>
</organism>
<accession>A0A6P6VMW0</accession>
<evidence type="ECO:0000256" key="4">
    <source>
        <dbReference type="PROSITE-ProRule" id="PRU00325"/>
    </source>
</evidence>
<feature type="domain" description="SWIM-type" evidence="5">
    <location>
        <begin position="303"/>
        <end position="335"/>
    </location>
</feature>
<evidence type="ECO:0000256" key="2">
    <source>
        <dbReference type="ARBA" id="ARBA00022771"/>
    </source>
</evidence>
<dbReference type="AlphaFoldDB" id="A0A6P6VMW0"/>
<dbReference type="Pfam" id="PF10551">
    <property type="entry name" value="MULE"/>
    <property type="match status" value="1"/>
</dbReference>
<keyword evidence="6" id="KW-1185">Reference proteome</keyword>
<evidence type="ECO:0000259" key="5">
    <source>
        <dbReference type="PROSITE" id="PS50966"/>
    </source>
</evidence>
<dbReference type="InterPro" id="IPR007527">
    <property type="entry name" value="Znf_SWIM"/>
</dbReference>
<dbReference type="PANTHER" id="PTHR31973">
    <property type="entry name" value="POLYPROTEIN, PUTATIVE-RELATED"/>
    <property type="match status" value="1"/>
</dbReference>
<gene>
    <name evidence="7" type="primary">LOC113724579</name>
</gene>
<keyword evidence="1" id="KW-0479">Metal-binding</keyword>
<evidence type="ECO:0000313" key="7">
    <source>
        <dbReference type="RefSeq" id="XP_027103267.1"/>
    </source>
</evidence>
<dbReference type="RefSeq" id="XP_027103267.1">
    <property type="nucleotide sequence ID" value="XM_027247466.1"/>
</dbReference>
<dbReference type="InterPro" id="IPR018289">
    <property type="entry name" value="MULE_transposase_dom"/>
</dbReference>
<dbReference type="PANTHER" id="PTHR31973:SF199">
    <property type="entry name" value="SWIM-TYPE DOMAIN-CONTAINING PROTEIN"/>
    <property type="match status" value="1"/>
</dbReference>